<keyword evidence="1" id="KW-0812">Transmembrane</keyword>
<organism evidence="2 3">
    <name type="scientific">Fervidicola ferrireducens</name>
    <dbReference type="NCBI Taxonomy" id="520764"/>
    <lineage>
        <taxon>Bacteria</taxon>
        <taxon>Bacillati</taxon>
        <taxon>Bacillota</taxon>
        <taxon>Clostridia</taxon>
        <taxon>Thermosediminibacterales</taxon>
        <taxon>Thermosediminibacteraceae</taxon>
        <taxon>Fervidicola</taxon>
    </lineage>
</organism>
<comment type="caution">
    <text evidence="2">The sequence shown here is derived from an EMBL/GenBank/DDBJ whole genome shotgun (WGS) entry which is preliminary data.</text>
</comment>
<evidence type="ECO:0000256" key="1">
    <source>
        <dbReference type="SAM" id="Phobius"/>
    </source>
</evidence>
<evidence type="ECO:0000313" key="3">
    <source>
        <dbReference type="Proteomes" id="UP000070427"/>
    </source>
</evidence>
<sequence length="78" mass="8403">MNLKKVIAIILILAGAAGAYYFFYAKNKAKNTSAAAQVLTARVERGDITDSIKGSGTIQPYQLLELNPRGVGRSKKSM</sequence>
<proteinExistence type="predicted"/>
<dbReference type="Proteomes" id="UP000070427">
    <property type="component" value="Unassembled WGS sequence"/>
</dbReference>
<dbReference type="EMBL" id="LOED01000071">
    <property type="protein sequence ID" value="KXG73776.1"/>
    <property type="molecule type" value="Genomic_DNA"/>
</dbReference>
<reference evidence="2 3" key="1">
    <citation type="submission" date="2015-12" db="EMBL/GenBank/DDBJ databases">
        <title>Draft genome sequnece of Fervidicola ferrireducens strain Y170.</title>
        <authorList>
            <person name="Patel B.K."/>
        </authorList>
    </citation>
    <scope>NUCLEOTIDE SEQUENCE [LARGE SCALE GENOMIC DNA]</scope>
    <source>
        <strain evidence="2 3">Y170</strain>
    </source>
</reference>
<gene>
    <name evidence="2" type="ORF">AN618_24600</name>
</gene>
<keyword evidence="3" id="KW-1185">Reference proteome</keyword>
<dbReference type="RefSeq" id="WP_066355616.1">
    <property type="nucleotide sequence ID" value="NZ_LOED01000071.1"/>
</dbReference>
<dbReference type="InParanoid" id="A0A140KZQ1"/>
<accession>A0A140KZQ1</accession>
<name>A0A140KZQ1_9FIRM</name>
<dbReference type="AlphaFoldDB" id="A0A140KZQ1"/>
<protein>
    <submittedName>
        <fullName evidence="2">Uncharacterized protein</fullName>
    </submittedName>
</protein>
<dbReference type="STRING" id="520764.AN618_24600"/>
<feature type="transmembrane region" description="Helical" evidence="1">
    <location>
        <begin position="6"/>
        <end position="24"/>
    </location>
</feature>
<keyword evidence="1" id="KW-0472">Membrane</keyword>
<keyword evidence="1" id="KW-1133">Transmembrane helix</keyword>
<evidence type="ECO:0000313" key="2">
    <source>
        <dbReference type="EMBL" id="KXG73776.1"/>
    </source>
</evidence>
<dbReference type="OrthoDB" id="1725043at2"/>